<organism evidence="2 3">
    <name type="scientific">Candidatus Gottesmanbacteria bacterium RBG_16_37_8</name>
    <dbReference type="NCBI Taxonomy" id="1798371"/>
    <lineage>
        <taxon>Bacteria</taxon>
        <taxon>Candidatus Gottesmaniibacteriota</taxon>
    </lineage>
</organism>
<feature type="chain" id="PRO_5009522584" evidence="1">
    <location>
        <begin position="21"/>
        <end position="158"/>
    </location>
</feature>
<dbReference type="AlphaFoldDB" id="A0A1F5YP82"/>
<evidence type="ECO:0000313" key="2">
    <source>
        <dbReference type="EMBL" id="OGG01777.1"/>
    </source>
</evidence>
<protein>
    <submittedName>
        <fullName evidence="2">Uncharacterized protein</fullName>
    </submittedName>
</protein>
<evidence type="ECO:0000256" key="1">
    <source>
        <dbReference type="SAM" id="SignalP"/>
    </source>
</evidence>
<comment type="caution">
    <text evidence="2">The sequence shown here is derived from an EMBL/GenBank/DDBJ whole genome shotgun (WGS) entry which is preliminary data.</text>
</comment>
<accession>A0A1F5YP82</accession>
<dbReference type="EMBL" id="MFJA01000081">
    <property type="protein sequence ID" value="OGG01777.1"/>
    <property type="molecule type" value="Genomic_DNA"/>
</dbReference>
<dbReference type="PROSITE" id="PS51257">
    <property type="entry name" value="PROKAR_LIPOPROTEIN"/>
    <property type="match status" value="1"/>
</dbReference>
<proteinExistence type="predicted"/>
<sequence>MNTRLIFVLLVASVIVTACASPTPNATPSPTSTPEPCFNAIHPYGPYHGYSYIDRVKNELEIDVPPEIGGIWISTDGEVTEYEGSFALANPEGILVKKEGDNVLFDVYFFPKGSATFSNPESLVFTFRRDFFEAYVVTIKLAFSKTCNKVRIAFVDKY</sequence>
<reference evidence="2 3" key="1">
    <citation type="journal article" date="2016" name="Nat. Commun.">
        <title>Thousands of microbial genomes shed light on interconnected biogeochemical processes in an aquifer system.</title>
        <authorList>
            <person name="Anantharaman K."/>
            <person name="Brown C.T."/>
            <person name="Hug L.A."/>
            <person name="Sharon I."/>
            <person name="Castelle C.J."/>
            <person name="Probst A.J."/>
            <person name="Thomas B.C."/>
            <person name="Singh A."/>
            <person name="Wilkins M.J."/>
            <person name="Karaoz U."/>
            <person name="Brodie E.L."/>
            <person name="Williams K.H."/>
            <person name="Hubbard S.S."/>
            <person name="Banfield J.F."/>
        </authorList>
    </citation>
    <scope>NUCLEOTIDE SEQUENCE [LARGE SCALE GENOMIC DNA]</scope>
</reference>
<gene>
    <name evidence="2" type="ORF">A2W14_01095</name>
</gene>
<evidence type="ECO:0000313" key="3">
    <source>
        <dbReference type="Proteomes" id="UP000176665"/>
    </source>
</evidence>
<name>A0A1F5YP82_9BACT</name>
<dbReference type="Proteomes" id="UP000176665">
    <property type="component" value="Unassembled WGS sequence"/>
</dbReference>
<feature type="signal peptide" evidence="1">
    <location>
        <begin position="1"/>
        <end position="20"/>
    </location>
</feature>
<keyword evidence="1" id="KW-0732">Signal</keyword>